<sequence length="155" mass="17366">MLNIKLKGAISLATHSDCIFCKIVKGDIPSAKVYEDELVYAFLDISQVTKGHTLVIPKTHAKDIYETEEDIAANVFSRVPKIANAIKESFSPIGLNILNNNEAPAGQSVFHLHIHLIPRYNKEDGFGMKWVTHDDRYTREDLSSIAEQINQKISS</sequence>
<evidence type="ECO:0000313" key="6">
    <source>
        <dbReference type="Proteomes" id="UP000245624"/>
    </source>
</evidence>
<dbReference type="EMBL" id="QGTD01000013">
    <property type="protein sequence ID" value="PWU67803.1"/>
    <property type="molecule type" value="Genomic_DNA"/>
</dbReference>
<dbReference type="PANTHER" id="PTHR46648:SF1">
    <property type="entry name" value="ADENOSINE 5'-MONOPHOSPHORAMIDASE HNT1"/>
    <property type="match status" value="1"/>
</dbReference>
<feature type="short sequence motif" description="Histidine triad motif" evidence="2 3">
    <location>
        <begin position="111"/>
        <end position="115"/>
    </location>
</feature>
<evidence type="ECO:0000313" key="5">
    <source>
        <dbReference type="EMBL" id="PWU67803.1"/>
    </source>
</evidence>
<protein>
    <submittedName>
        <fullName evidence="5">HIT domain-containing protein</fullName>
    </submittedName>
</protein>
<dbReference type="InterPro" id="IPR011146">
    <property type="entry name" value="HIT-like"/>
</dbReference>
<dbReference type="GO" id="GO:0003824">
    <property type="term" value="F:catalytic activity"/>
    <property type="evidence" value="ECO:0007669"/>
    <property type="project" value="InterPro"/>
</dbReference>
<dbReference type="GO" id="GO:0009117">
    <property type="term" value="P:nucleotide metabolic process"/>
    <property type="evidence" value="ECO:0007669"/>
    <property type="project" value="TreeGrafter"/>
</dbReference>
<gene>
    <name evidence="5" type="ORF">DLJ74_15155</name>
</gene>
<dbReference type="PROSITE" id="PS51084">
    <property type="entry name" value="HIT_2"/>
    <property type="match status" value="1"/>
</dbReference>
<dbReference type="InterPro" id="IPR001310">
    <property type="entry name" value="Histidine_triad_HIT"/>
</dbReference>
<dbReference type="SUPFAM" id="SSF54197">
    <property type="entry name" value="HIT-like"/>
    <property type="match status" value="1"/>
</dbReference>
<reference evidence="5 6" key="1">
    <citation type="submission" date="2018-05" db="EMBL/GenBank/DDBJ databases">
        <title>Genomic analysis of Gracilibacillus dipsosauri DD1 reveals novel features of a salt-tolerant amylase.</title>
        <authorList>
            <person name="Deutch C.E."/>
            <person name="Yang S."/>
        </authorList>
    </citation>
    <scope>NUCLEOTIDE SEQUENCE [LARGE SCALE GENOMIC DNA]</scope>
    <source>
        <strain evidence="5 6">DD1</strain>
    </source>
</reference>
<dbReference type="Pfam" id="PF01230">
    <property type="entry name" value="HIT"/>
    <property type="match status" value="1"/>
</dbReference>
<comment type="caution">
    <text evidence="5">The sequence shown here is derived from an EMBL/GenBank/DDBJ whole genome shotgun (WGS) entry which is preliminary data.</text>
</comment>
<dbReference type="InterPro" id="IPR019808">
    <property type="entry name" value="Histidine_triad_CS"/>
</dbReference>
<name>A0A317KWY3_9BACI</name>
<dbReference type="CDD" id="cd01277">
    <property type="entry name" value="HINT_subgroup"/>
    <property type="match status" value="1"/>
</dbReference>
<accession>A0A317KWY3</accession>
<keyword evidence="6" id="KW-1185">Reference proteome</keyword>
<proteinExistence type="predicted"/>
<dbReference type="OrthoDB" id="9784774at2"/>
<dbReference type="InterPro" id="IPR039384">
    <property type="entry name" value="HINT"/>
</dbReference>
<dbReference type="PANTHER" id="PTHR46648">
    <property type="entry name" value="HIT FAMILY PROTEIN 1"/>
    <property type="match status" value="1"/>
</dbReference>
<dbReference type="AlphaFoldDB" id="A0A317KWY3"/>
<feature type="domain" description="HIT" evidence="4">
    <location>
        <begin position="19"/>
        <end position="126"/>
    </location>
</feature>
<evidence type="ECO:0000256" key="2">
    <source>
        <dbReference type="PIRSR" id="PIRSR601310-3"/>
    </source>
</evidence>
<organism evidence="5 6">
    <name type="scientific">Gracilibacillus dipsosauri</name>
    <dbReference type="NCBI Taxonomy" id="178340"/>
    <lineage>
        <taxon>Bacteria</taxon>
        <taxon>Bacillati</taxon>
        <taxon>Bacillota</taxon>
        <taxon>Bacilli</taxon>
        <taxon>Bacillales</taxon>
        <taxon>Bacillaceae</taxon>
        <taxon>Gracilibacillus</taxon>
    </lineage>
</organism>
<dbReference type="PRINTS" id="PR00332">
    <property type="entry name" value="HISTRIAD"/>
</dbReference>
<dbReference type="Gene3D" id="3.30.428.10">
    <property type="entry name" value="HIT-like"/>
    <property type="match status" value="1"/>
</dbReference>
<evidence type="ECO:0000256" key="3">
    <source>
        <dbReference type="PROSITE-ProRule" id="PRU00464"/>
    </source>
</evidence>
<dbReference type="Proteomes" id="UP000245624">
    <property type="component" value="Unassembled WGS sequence"/>
</dbReference>
<evidence type="ECO:0000259" key="4">
    <source>
        <dbReference type="PROSITE" id="PS51084"/>
    </source>
</evidence>
<evidence type="ECO:0000256" key="1">
    <source>
        <dbReference type="PIRSR" id="PIRSR601310-1"/>
    </source>
</evidence>
<dbReference type="InterPro" id="IPR036265">
    <property type="entry name" value="HIT-like_sf"/>
</dbReference>
<dbReference type="FunFam" id="3.30.428.10:FF:000014">
    <property type="entry name" value="Putative histidine triad (HIT) protein"/>
    <property type="match status" value="1"/>
</dbReference>
<dbReference type="PROSITE" id="PS00892">
    <property type="entry name" value="HIT_1"/>
    <property type="match status" value="1"/>
</dbReference>
<feature type="active site" description="Tele-AMP-histidine intermediate" evidence="1">
    <location>
        <position position="113"/>
    </location>
</feature>